<keyword evidence="1" id="KW-0812">Transmembrane</keyword>
<feature type="transmembrane region" description="Helical" evidence="1">
    <location>
        <begin position="179"/>
        <end position="203"/>
    </location>
</feature>
<dbReference type="AlphaFoldDB" id="A0A1Y2F4M6"/>
<feature type="transmembrane region" description="Helical" evidence="1">
    <location>
        <begin position="139"/>
        <end position="159"/>
    </location>
</feature>
<sequence length="364" mass="39567">MSSPPPGFPPPGAVPPPNTIPGYVLAFHLPESIYFSTVASFVLVGVIFSLSITYISRYGLARGRIELANKLLVAVMVACCFAKFGLDTKRIYDAVARTGENPFDGELTAELVMIFVPTVLAQTWLLYRLWAVSRHNIPATALGLVVVLTSIITYTGFLIRQTTTSLLPFLVEPLREWFLAYSITNAVADIYLSTAFITSVFILRKRAISRRIARSFSLVLGVAVQAFVFTAFCSIGMLIFVAFQTLLPELNTISVLYTLNSRKRTSLDAQPVSQPSGFGSALDTEAPQQEIRTMVQSQTESGVASPSASIPRSVEEATMVVPAGRPKFSLAEVIIEENLRDSARELVGVDVEQGGPMGSTEEGE</sequence>
<dbReference type="InParanoid" id="A0A1Y2F4M6"/>
<feature type="transmembrane region" description="Helical" evidence="1">
    <location>
        <begin position="67"/>
        <end position="86"/>
    </location>
</feature>
<accession>A0A1Y2F4M6</accession>
<evidence type="ECO:0000256" key="1">
    <source>
        <dbReference type="SAM" id="Phobius"/>
    </source>
</evidence>
<protein>
    <submittedName>
        <fullName evidence="2">Uncharacterized protein</fullName>
    </submittedName>
</protein>
<feature type="transmembrane region" description="Helical" evidence="1">
    <location>
        <begin position="215"/>
        <end position="243"/>
    </location>
</feature>
<name>A0A1Y2F4M6_9BASI</name>
<dbReference type="STRING" id="106004.A0A1Y2F4M6"/>
<dbReference type="Proteomes" id="UP000193467">
    <property type="component" value="Unassembled WGS sequence"/>
</dbReference>
<comment type="caution">
    <text evidence="2">The sequence shown here is derived from an EMBL/GenBank/DDBJ whole genome shotgun (WGS) entry which is preliminary data.</text>
</comment>
<reference evidence="2 3" key="1">
    <citation type="submission" date="2016-07" db="EMBL/GenBank/DDBJ databases">
        <title>Pervasive Adenine N6-methylation of Active Genes in Fungi.</title>
        <authorList>
            <consortium name="DOE Joint Genome Institute"/>
            <person name="Mondo S.J."/>
            <person name="Dannebaum R.O."/>
            <person name="Kuo R.C."/>
            <person name="Labutti K."/>
            <person name="Haridas S."/>
            <person name="Kuo A."/>
            <person name="Salamov A."/>
            <person name="Ahrendt S.R."/>
            <person name="Lipzen A."/>
            <person name="Sullivan W."/>
            <person name="Andreopoulos W.B."/>
            <person name="Clum A."/>
            <person name="Lindquist E."/>
            <person name="Daum C."/>
            <person name="Ramamoorthy G.K."/>
            <person name="Gryganskyi A."/>
            <person name="Culley D."/>
            <person name="Magnuson J.K."/>
            <person name="James T.Y."/>
            <person name="O'Malley M.A."/>
            <person name="Stajich J.E."/>
            <person name="Spatafora J.W."/>
            <person name="Visel A."/>
            <person name="Grigoriev I.V."/>
        </authorList>
    </citation>
    <scope>NUCLEOTIDE SEQUENCE [LARGE SCALE GENOMIC DNA]</scope>
    <source>
        <strain evidence="2 3">62-1032</strain>
    </source>
</reference>
<proteinExistence type="predicted"/>
<feature type="transmembrane region" description="Helical" evidence="1">
    <location>
        <begin position="33"/>
        <end position="55"/>
    </location>
</feature>
<dbReference type="EMBL" id="MCGR01000029">
    <property type="protein sequence ID" value="ORY78434.1"/>
    <property type="molecule type" value="Genomic_DNA"/>
</dbReference>
<gene>
    <name evidence="2" type="ORF">BCR35DRAFT_332315</name>
</gene>
<keyword evidence="1" id="KW-1133">Transmembrane helix</keyword>
<feature type="transmembrane region" description="Helical" evidence="1">
    <location>
        <begin position="106"/>
        <end position="127"/>
    </location>
</feature>
<keyword evidence="1" id="KW-0472">Membrane</keyword>
<evidence type="ECO:0000313" key="2">
    <source>
        <dbReference type="EMBL" id="ORY78434.1"/>
    </source>
</evidence>
<keyword evidence="3" id="KW-1185">Reference proteome</keyword>
<evidence type="ECO:0000313" key="3">
    <source>
        <dbReference type="Proteomes" id="UP000193467"/>
    </source>
</evidence>
<organism evidence="2 3">
    <name type="scientific">Leucosporidium creatinivorum</name>
    <dbReference type="NCBI Taxonomy" id="106004"/>
    <lineage>
        <taxon>Eukaryota</taxon>
        <taxon>Fungi</taxon>
        <taxon>Dikarya</taxon>
        <taxon>Basidiomycota</taxon>
        <taxon>Pucciniomycotina</taxon>
        <taxon>Microbotryomycetes</taxon>
        <taxon>Leucosporidiales</taxon>
        <taxon>Leucosporidium</taxon>
    </lineage>
</organism>